<accession>D0YWG3</accession>
<reference evidence="1 2" key="1">
    <citation type="submission" date="2009-11" db="EMBL/GenBank/DDBJ databases">
        <authorList>
            <consortium name="Los Alamos National Laboratory (LANL)"/>
            <consortium name="National Microbial Pathogen Data Resource (NMPDR)"/>
            <person name="Munk A.C."/>
            <person name="Tapia R."/>
            <person name="Green L."/>
            <person name="Rogers Y."/>
            <person name="Detter J.C."/>
            <person name="Bruce D."/>
            <person name="Brettin T.S."/>
            <person name="Colwell R."/>
            <person name="Huq A."/>
            <person name="Grim C.J."/>
            <person name="Hasan N.A."/>
            <person name="Vonstein V."/>
            <person name="Bartels D."/>
        </authorList>
    </citation>
    <scope>NUCLEOTIDE SEQUENCE [LARGE SCALE GENOMIC DNA]</scope>
    <source>
        <strain evidence="1 2">CIP 102761</strain>
    </source>
</reference>
<organism evidence="1 2">
    <name type="scientific">Photobacterium damselae subsp. damselae CIP 102761</name>
    <dbReference type="NCBI Taxonomy" id="675817"/>
    <lineage>
        <taxon>Bacteria</taxon>
        <taxon>Pseudomonadati</taxon>
        <taxon>Pseudomonadota</taxon>
        <taxon>Gammaproteobacteria</taxon>
        <taxon>Vibrionales</taxon>
        <taxon>Vibrionaceae</taxon>
        <taxon>Photobacterium</taxon>
    </lineage>
</organism>
<evidence type="ECO:0000313" key="1">
    <source>
        <dbReference type="EMBL" id="EEZ40396.1"/>
    </source>
</evidence>
<dbReference type="AlphaFoldDB" id="D0YWG3"/>
<dbReference type="Proteomes" id="UP000003579">
    <property type="component" value="Unassembled WGS sequence"/>
</dbReference>
<dbReference type="EMBL" id="ADBS01000001">
    <property type="protein sequence ID" value="EEZ40396.1"/>
    <property type="molecule type" value="Genomic_DNA"/>
</dbReference>
<proteinExistence type="predicted"/>
<keyword evidence="2" id="KW-1185">Reference proteome</keyword>
<gene>
    <name evidence="1" type="ORF">VDA_001422</name>
</gene>
<name>D0YWG3_PHODD</name>
<protein>
    <submittedName>
        <fullName evidence="1">Uncharacterized protein</fullName>
    </submittedName>
</protein>
<sequence>MAAICGASGTTAGEAATVAEASKDAETATEQKSAADFFMVL</sequence>
<evidence type="ECO:0000313" key="2">
    <source>
        <dbReference type="Proteomes" id="UP000003579"/>
    </source>
</evidence>